<name>A0A0B6YGI2_9EUPU</name>
<feature type="non-terminal residue" evidence="1">
    <location>
        <position position="1"/>
    </location>
</feature>
<reference evidence="1" key="1">
    <citation type="submission" date="2014-12" db="EMBL/GenBank/DDBJ databases">
        <title>Insight into the proteome of Arion vulgaris.</title>
        <authorList>
            <person name="Aradska J."/>
            <person name="Bulat T."/>
            <person name="Smidak R."/>
            <person name="Sarate P."/>
            <person name="Gangsoo J."/>
            <person name="Sialana F."/>
            <person name="Bilban M."/>
            <person name="Lubec G."/>
        </authorList>
    </citation>
    <scope>NUCLEOTIDE SEQUENCE</scope>
    <source>
        <tissue evidence="1">Skin</tissue>
    </source>
</reference>
<protein>
    <recommendedName>
        <fullName evidence="2">Ig-like domain-containing protein</fullName>
    </recommendedName>
</protein>
<feature type="non-terminal residue" evidence="1">
    <location>
        <position position="73"/>
    </location>
</feature>
<sequence length="73" mass="7957">VNWVTPSGSTLFTQRAPGPNLKVEGGVNKYLYNSTFSTTQLKCENAGEFRCDGTNTIRSGEGRMKLEITCPPS</sequence>
<accession>A0A0B6YGI2</accession>
<dbReference type="AlphaFoldDB" id="A0A0B6YGI2"/>
<gene>
    <name evidence="1" type="primary">ORF24873</name>
</gene>
<evidence type="ECO:0008006" key="2">
    <source>
        <dbReference type="Google" id="ProtNLM"/>
    </source>
</evidence>
<evidence type="ECO:0000313" key="1">
    <source>
        <dbReference type="EMBL" id="CEK55302.1"/>
    </source>
</evidence>
<proteinExistence type="predicted"/>
<organism evidence="1">
    <name type="scientific">Arion vulgaris</name>
    <dbReference type="NCBI Taxonomy" id="1028688"/>
    <lineage>
        <taxon>Eukaryota</taxon>
        <taxon>Metazoa</taxon>
        <taxon>Spiralia</taxon>
        <taxon>Lophotrochozoa</taxon>
        <taxon>Mollusca</taxon>
        <taxon>Gastropoda</taxon>
        <taxon>Heterobranchia</taxon>
        <taxon>Euthyneura</taxon>
        <taxon>Panpulmonata</taxon>
        <taxon>Eupulmonata</taxon>
        <taxon>Stylommatophora</taxon>
        <taxon>Helicina</taxon>
        <taxon>Arionoidea</taxon>
        <taxon>Arionidae</taxon>
        <taxon>Arion</taxon>
    </lineage>
</organism>
<dbReference type="EMBL" id="HACG01008437">
    <property type="protein sequence ID" value="CEK55302.1"/>
    <property type="molecule type" value="Transcribed_RNA"/>
</dbReference>